<proteinExistence type="predicted"/>
<dbReference type="Pfam" id="PF00005">
    <property type="entry name" value="ABC_tran"/>
    <property type="match status" value="1"/>
</dbReference>
<gene>
    <name evidence="4" type="ORF">KCG48_06815</name>
</gene>
<dbReference type="CDD" id="cd03228">
    <property type="entry name" value="ABCC_MRP_Like"/>
    <property type="match status" value="1"/>
</dbReference>
<dbReference type="InterPro" id="IPR003593">
    <property type="entry name" value="AAA+_ATPase"/>
</dbReference>
<dbReference type="InterPro" id="IPR003439">
    <property type="entry name" value="ABC_transporter-like_ATP-bd"/>
</dbReference>
<dbReference type="GO" id="GO:0022857">
    <property type="term" value="F:transmembrane transporter activity"/>
    <property type="evidence" value="ECO:0007669"/>
    <property type="project" value="TreeGrafter"/>
</dbReference>
<dbReference type="SUPFAM" id="SSF52540">
    <property type="entry name" value="P-loop containing nucleoside triphosphate hydrolases"/>
    <property type="match status" value="1"/>
</dbReference>
<evidence type="ECO:0000256" key="1">
    <source>
        <dbReference type="ARBA" id="ARBA00022741"/>
    </source>
</evidence>
<keyword evidence="5" id="KW-1185">Reference proteome</keyword>
<dbReference type="EMBL" id="JAGSCS010000007">
    <property type="protein sequence ID" value="MBR0576051.1"/>
    <property type="molecule type" value="Genomic_DNA"/>
</dbReference>
<evidence type="ECO:0000313" key="5">
    <source>
        <dbReference type="Proteomes" id="UP000675379"/>
    </source>
</evidence>
<comment type="caution">
    <text evidence="4">The sequence shown here is derived from an EMBL/GenBank/DDBJ whole genome shotgun (WGS) entry which is preliminary data.</text>
</comment>
<dbReference type="AlphaFoldDB" id="A0A941CRK5"/>
<evidence type="ECO:0000256" key="2">
    <source>
        <dbReference type="ARBA" id="ARBA00022840"/>
    </source>
</evidence>
<sequence length="209" mass="23469">MTTLFELQEVRFGGILSYPNLTVREGGFTFIQGESGAGKSTLLKLFNGSLPLESGNLRYRGKDLQEWDTIALRREVLLVGQTVYLFEETIRENFREYYAYRDLPAPSEELMTRFLRLCQADFPLDTAAATMSGGERQRVYIAICLSFGPSVVLLDEPTSALDEGTAQRLMTGLKAHGEKEGITFIVVSHDQALTEAFADERILLEGRER</sequence>
<dbReference type="InterPro" id="IPR015854">
    <property type="entry name" value="ABC_transpr_LolD-like"/>
</dbReference>
<evidence type="ECO:0000313" key="4">
    <source>
        <dbReference type="EMBL" id="MBR0576051.1"/>
    </source>
</evidence>
<keyword evidence="2 4" id="KW-0067">ATP-binding</keyword>
<reference evidence="4" key="1">
    <citation type="submission" date="2021-04" db="EMBL/GenBank/DDBJ databases">
        <title>Proteiniclasticum sedimins sp. nov., an obligate anaerobic bacterium isolated from anaerobic sludge.</title>
        <authorList>
            <person name="Liu J."/>
        </authorList>
    </citation>
    <scope>NUCLEOTIDE SEQUENCE</scope>
    <source>
        <strain evidence="4">BAD-10</strain>
    </source>
</reference>
<accession>A0A941CRK5</accession>
<dbReference type="PROSITE" id="PS50893">
    <property type="entry name" value="ABC_TRANSPORTER_2"/>
    <property type="match status" value="1"/>
</dbReference>
<organism evidence="4 5">
    <name type="scientific">Proteiniclasticum sediminis</name>
    <dbReference type="NCBI Taxonomy" id="2804028"/>
    <lineage>
        <taxon>Bacteria</taxon>
        <taxon>Bacillati</taxon>
        <taxon>Bacillota</taxon>
        <taxon>Clostridia</taxon>
        <taxon>Eubacteriales</taxon>
        <taxon>Clostridiaceae</taxon>
        <taxon>Proteiniclasticum</taxon>
    </lineage>
</organism>
<dbReference type="GO" id="GO:0016887">
    <property type="term" value="F:ATP hydrolysis activity"/>
    <property type="evidence" value="ECO:0007669"/>
    <property type="project" value="InterPro"/>
</dbReference>
<dbReference type="InterPro" id="IPR027417">
    <property type="entry name" value="P-loop_NTPase"/>
</dbReference>
<evidence type="ECO:0000259" key="3">
    <source>
        <dbReference type="PROSITE" id="PS50893"/>
    </source>
</evidence>
<dbReference type="PANTHER" id="PTHR24220">
    <property type="entry name" value="IMPORT ATP-BINDING PROTEIN"/>
    <property type="match status" value="1"/>
</dbReference>
<name>A0A941CRK5_9CLOT</name>
<dbReference type="PANTHER" id="PTHR24220:SF690">
    <property type="entry name" value="ABC TRANSPORTER, ATP-BINDING PROTEIN"/>
    <property type="match status" value="1"/>
</dbReference>
<dbReference type="SMART" id="SM00382">
    <property type="entry name" value="AAA"/>
    <property type="match status" value="1"/>
</dbReference>
<dbReference type="GO" id="GO:0005886">
    <property type="term" value="C:plasma membrane"/>
    <property type="evidence" value="ECO:0007669"/>
    <property type="project" value="TreeGrafter"/>
</dbReference>
<dbReference type="Proteomes" id="UP000675379">
    <property type="component" value="Unassembled WGS sequence"/>
</dbReference>
<protein>
    <submittedName>
        <fullName evidence="4">ATP-binding cassette domain-containing protein</fullName>
    </submittedName>
</protein>
<dbReference type="RefSeq" id="WP_211800805.1">
    <property type="nucleotide sequence ID" value="NZ_JAGSCS010000007.1"/>
</dbReference>
<dbReference type="Gene3D" id="3.40.50.300">
    <property type="entry name" value="P-loop containing nucleotide triphosphate hydrolases"/>
    <property type="match status" value="1"/>
</dbReference>
<dbReference type="GO" id="GO:0005524">
    <property type="term" value="F:ATP binding"/>
    <property type="evidence" value="ECO:0007669"/>
    <property type="project" value="UniProtKB-KW"/>
</dbReference>
<feature type="domain" description="ABC transporter" evidence="3">
    <location>
        <begin position="5"/>
        <end position="209"/>
    </location>
</feature>
<keyword evidence="1" id="KW-0547">Nucleotide-binding</keyword>